<proteinExistence type="predicted"/>
<comment type="caution">
    <text evidence="1">The sequence shown here is derived from an EMBL/GenBank/DDBJ whole genome shotgun (WGS) entry which is preliminary data.</text>
</comment>
<keyword evidence="2" id="KW-1185">Reference proteome</keyword>
<reference evidence="1 2" key="1">
    <citation type="submission" date="2019-10" db="EMBL/GenBank/DDBJ databases">
        <title>Taxonomy of Antarctic Massilia spp.: description of Massilia rubra sp. nov., Massilia aquatica sp. nov., Massilia mucilaginosa sp. nov., Massilia frigida sp. nov. isolated from streams, lakes and regoliths.</title>
        <authorList>
            <person name="Holochova P."/>
            <person name="Sedlacek I."/>
            <person name="Kralova S."/>
            <person name="Maslanova I."/>
            <person name="Busse H.-J."/>
            <person name="Stankova E."/>
            <person name="Vrbovska V."/>
            <person name="Kovarovic V."/>
            <person name="Bartak M."/>
            <person name="Svec P."/>
            <person name="Pantucek R."/>
        </authorList>
    </citation>
    <scope>NUCLEOTIDE SEQUENCE [LARGE SCALE GENOMIC DNA]</scope>
    <source>
        <strain evidence="1 2">CCM 8695</strain>
    </source>
</reference>
<gene>
    <name evidence="1" type="ORF">F2P44_33415</name>
</gene>
<accession>A0ABX0NKG7</accession>
<sequence length="61" mass="6698">MRTSTAIYDTRFAFDYCRPLADTRLLWGGRISTLERCGATVAGLLYGDVLKGVSVAARRQG</sequence>
<dbReference type="RefSeq" id="WP_167094444.1">
    <property type="nucleotide sequence ID" value="NZ_WHJG01000092.1"/>
</dbReference>
<protein>
    <submittedName>
        <fullName evidence="1">Uncharacterized protein</fullName>
    </submittedName>
</protein>
<organism evidence="1 2">
    <name type="scientific">Massilia frigida</name>
    <dbReference type="NCBI Taxonomy" id="2609281"/>
    <lineage>
        <taxon>Bacteria</taxon>
        <taxon>Pseudomonadati</taxon>
        <taxon>Pseudomonadota</taxon>
        <taxon>Betaproteobacteria</taxon>
        <taxon>Burkholderiales</taxon>
        <taxon>Oxalobacteraceae</taxon>
        <taxon>Telluria group</taxon>
        <taxon>Massilia</taxon>
    </lineage>
</organism>
<name>A0ABX0NKG7_9BURK</name>
<evidence type="ECO:0000313" key="1">
    <source>
        <dbReference type="EMBL" id="NHZ84118.1"/>
    </source>
</evidence>
<dbReference type="Proteomes" id="UP000621455">
    <property type="component" value="Unassembled WGS sequence"/>
</dbReference>
<dbReference type="EMBL" id="WHJG01000092">
    <property type="protein sequence ID" value="NHZ84118.1"/>
    <property type="molecule type" value="Genomic_DNA"/>
</dbReference>
<evidence type="ECO:0000313" key="2">
    <source>
        <dbReference type="Proteomes" id="UP000621455"/>
    </source>
</evidence>